<sequence length="342" mass="37794">MKVFITGATGFVGAHTALTLLKAGHQVRLLVRNEDAARKYFAEHGFVVDDFLVADIRDEEKIRPAMKGCDAVLHAAAIVALDPARAQETYDNNVQGMKAVIGSACDLGIRNIIYVSSLSALFWPDLLTTNEDTPLAPCKEPYSRSKRDSDEYVRTLQAKGHPVQITYPSAVVGPNDPKLSEANHGLIAFITKGFPMTTSGFQAIDVRDLAEAHRYLLEHPPQSDFEKSRYIIGGHYYPWKIFREKLETGLGRRVLAFHSPAAALRGMGAAVDALQKVIKFKTQVSAEAMSFVTQWSPADSSKYLNHSGLKFRDGAETFADAFKWMAKAGHLPSRDNKRLNNT</sequence>
<accession>A0A2T5MBZ4</accession>
<proteinExistence type="predicted"/>
<dbReference type="Pfam" id="PF01370">
    <property type="entry name" value="Epimerase"/>
    <property type="match status" value="1"/>
</dbReference>
<evidence type="ECO:0000313" key="2">
    <source>
        <dbReference type="EMBL" id="PTU30080.1"/>
    </source>
</evidence>
<name>A0A2T5MBZ4_9GAMM</name>
<dbReference type="Gene3D" id="3.40.50.720">
    <property type="entry name" value="NAD(P)-binding Rossmann-like Domain"/>
    <property type="match status" value="1"/>
</dbReference>
<keyword evidence="3" id="KW-1185">Reference proteome</keyword>
<reference evidence="2 3" key="1">
    <citation type="submission" date="2018-04" db="EMBL/GenBank/DDBJ databases">
        <title>Novel species isolated from glacier.</title>
        <authorList>
            <person name="Liu Q."/>
            <person name="Xin Y.-H."/>
        </authorList>
    </citation>
    <scope>NUCLEOTIDE SEQUENCE [LARGE SCALE GENOMIC DNA]</scope>
    <source>
        <strain evidence="2 3">GT1R17</strain>
    </source>
</reference>
<dbReference type="Proteomes" id="UP000244248">
    <property type="component" value="Unassembled WGS sequence"/>
</dbReference>
<dbReference type="AlphaFoldDB" id="A0A2T5MBZ4"/>
<dbReference type="InterPro" id="IPR001509">
    <property type="entry name" value="Epimerase_deHydtase"/>
</dbReference>
<dbReference type="RefSeq" id="WP_107941426.1">
    <property type="nucleotide sequence ID" value="NZ_QANS01000007.1"/>
</dbReference>
<dbReference type="InterPro" id="IPR036291">
    <property type="entry name" value="NAD(P)-bd_dom_sf"/>
</dbReference>
<comment type="caution">
    <text evidence="2">The sequence shown here is derived from an EMBL/GenBank/DDBJ whole genome shotgun (WGS) entry which is preliminary data.</text>
</comment>
<evidence type="ECO:0000313" key="3">
    <source>
        <dbReference type="Proteomes" id="UP000244248"/>
    </source>
</evidence>
<dbReference type="SUPFAM" id="SSF51735">
    <property type="entry name" value="NAD(P)-binding Rossmann-fold domains"/>
    <property type="match status" value="1"/>
</dbReference>
<gene>
    <name evidence="2" type="ORF">CJD38_16160</name>
</gene>
<feature type="domain" description="NAD-dependent epimerase/dehydratase" evidence="1">
    <location>
        <begin position="3"/>
        <end position="222"/>
    </location>
</feature>
<dbReference type="GO" id="GO:0005737">
    <property type="term" value="C:cytoplasm"/>
    <property type="evidence" value="ECO:0007669"/>
    <property type="project" value="TreeGrafter"/>
</dbReference>
<dbReference type="EMBL" id="QANS01000007">
    <property type="protein sequence ID" value="PTU30080.1"/>
    <property type="molecule type" value="Genomic_DNA"/>
</dbReference>
<dbReference type="OrthoDB" id="7941246at2"/>
<dbReference type="InterPro" id="IPR051783">
    <property type="entry name" value="NAD(P)-dependent_oxidoreduct"/>
</dbReference>
<dbReference type="PANTHER" id="PTHR48079:SF6">
    <property type="entry name" value="NAD(P)-BINDING DOMAIN-CONTAINING PROTEIN-RELATED"/>
    <property type="match status" value="1"/>
</dbReference>
<protein>
    <submittedName>
        <fullName evidence="2">Dihydroflavonol 4-reductase</fullName>
    </submittedName>
</protein>
<dbReference type="PANTHER" id="PTHR48079">
    <property type="entry name" value="PROTEIN YEEZ"/>
    <property type="match status" value="1"/>
</dbReference>
<dbReference type="GO" id="GO:0004029">
    <property type="term" value="F:aldehyde dehydrogenase (NAD+) activity"/>
    <property type="evidence" value="ECO:0007669"/>
    <property type="project" value="TreeGrafter"/>
</dbReference>
<evidence type="ECO:0000259" key="1">
    <source>
        <dbReference type="Pfam" id="PF01370"/>
    </source>
</evidence>
<organism evidence="2 3">
    <name type="scientific">Stenotrophobium rhamnosiphilum</name>
    <dbReference type="NCBI Taxonomy" id="2029166"/>
    <lineage>
        <taxon>Bacteria</taxon>
        <taxon>Pseudomonadati</taxon>
        <taxon>Pseudomonadota</taxon>
        <taxon>Gammaproteobacteria</taxon>
        <taxon>Nevskiales</taxon>
        <taxon>Nevskiaceae</taxon>
        <taxon>Stenotrophobium</taxon>
    </lineage>
</organism>